<dbReference type="InterPro" id="IPR016181">
    <property type="entry name" value="Acyl_CoA_acyltransferase"/>
</dbReference>
<dbReference type="SUPFAM" id="SSF55729">
    <property type="entry name" value="Acyl-CoA N-acyltransferases (Nat)"/>
    <property type="match status" value="1"/>
</dbReference>
<dbReference type="STRING" id="5866.A0A061D417"/>
<dbReference type="GO" id="GO:1990190">
    <property type="term" value="F:protein-N-terminal-glutamate acetyltransferase activity"/>
    <property type="evidence" value="ECO:0007669"/>
    <property type="project" value="TreeGrafter"/>
</dbReference>
<evidence type="ECO:0000313" key="7">
    <source>
        <dbReference type="Proteomes" id="UP000033188"/>
    </source>
</evidence>
<dbReference type="PROSITE" id="PS51186">
    <property type="entry name" value="GNAT"/>
    <property type="match status" value="1"/>
</dbReference>
<dbReference type="GeneID" id="24563834"/>
<proteinExistence type="inferred from homology"/>
<dbReference type="GO" id="GO:0031415">
    <property type="term" value="C:NatA complex"/>
    <property type="evidence" value="ECO:0007669"/>
    <property type="project" value="InterPro"/>
</dbReference>
<protein>
    <submittedName>
        <fullName evidence="6">N-acetyltransferase, putative</fullName>
    </submittedName>
</protein>
<evidence type="ECO:0000313" key="6">
    <source>
        <dbReference type="EMBL" id="CDR95293.1"/>
    </source>
</evidence>
<keyword evidence="2" id="KW-0012">Acyltransferase</keyword>
<accession>A0A061D417</accession>
<evidence type="ECO:0000256" key="4">
    <source>
        <dbReference type="SAM" id="MobiDB-lite"/>
    </source>
</evidence>
<reference evidence="7" key="1">
    <citation type="submission" date="2014-06" db="EMBL/GenBank/DDBJ databases">
        <authorList>
            <person name="Aslett M."/>
            <person name="De Silva N."/>
        </authorList>
    </citation>
    <scope>NUCLEOTIDE SEQUENCE [LARGE SCALE GENOMIC DNA]</scope>
    <source>
        <strain evidence="7">Bond</strain>
    </source>
</reference>
<sequence length="180" mass="20542">MLTLRRATMYDLVGTLDCNLVNLMENYKMDYYFYHLLTWPQLTHVAVGPNGNVCGYAMAKLEDEIERAGHLTSVGVLRSYRSMGIANNVIKQGHASMDAVYLCEAVYLFVRVSNWAAHTLYKHKLGYSVDEVIREYFQDKEDAFSMKHVLPLGKPVRFWSHTPSGRERKKTSTRAQAVAA</sequence>
<feature type="region of interest" description="Disordered" evidence="4">
    <location>
        <begin position="161"/>
        <end position="180"/>
    </location>
</feature>
<dbReference type="InterPro" id="IPR045047">
    <property type="entry name" value="Ard1-like"/>
</dbReference>
<dbReference type="Pfam" id="PF00583">
    <property type="entry name" value="Acetyltransf_1"/>
    <property type="match status" value="1"/>
</dbReference>
<dbReference type="GO" id="GO:1990189">
    <property type="term" value="F:protein N-terminal-serine acetyltransferase activity"/>
    <property type="evidence" value="ECO:0007669"/>
    <property type="project" value="TreeGrafter"/>
</dbReference>
<dbReference type="OrthoDB" id="25586at2759"/>
<keyword evidence="1 6" id="KW-0808">Transferase</keyword>
<dbReference type="EMBL" id="LK391708">
    <property type="protein sequence ID" value="CDR95293.1"/>
    <property type="molecule type" value="Genomic_DNA"/>
</dbReference>
<evidence type="ECO:0000256" key="2">
    <source>
        <dbReference type="ARBA" id="ARBA00023315"/>
    </source>
</evidence>
<evidence type="ECO:0000256" key="3">
    <source>
        <dbReference type="ARBA" id="ARBA00025786"/>
    </source>
</evidence>
<comment type="similarity">
    <text evidence="3">Belongs to the acetyltransferase family. ARD1 subfamily.</text>
</comment>
<dbReference type="OMA" id="MSMQNAN"/>
<dbReference type="Proteomes" id="UP000033188">
    <property type="component" value="Chromosome 2"/>
</dbReference>
<dbReference type="RefSeq" id="XP_012767479.1">
    <property type="nucleotide sequence ID" value="XM_012912025.1"/>
</dbReference>
<dbReference type="AlphaFoldDB" id="A0A061D417"/>
<gene>
    <name evidence="6" type="ORF">BBBOND_0204510</name>
</gene>
<evidence type="ECO:0000259" key="5">
    <source>
        <dbReference type="PROSITE" id="PS51186"/>
    </source>
</evidence>
<name>A0A061D417_BABBI</name>
<feature type="domain" description="N-acetyltransferase" evidence="5">
    <location>
        <begin position="2"/>
        <end position="151"/>
    </location>
</feature>
<organism evidence="6 7">
    <name type="scientific">Babesia bigemina</name>
    <dbReference type="NCBI Taxonomy" id="5866"/>
    <lineage>
        <taxon>Eukaryota</taxon>
        <taxon>Sar</taxon>
        <taxon>Alveolata</taxon>
        <taxon>Apicomplexa</taxon>
        <taxon>Aconoidasida</taxon>
        <taxon>Piroplasmida</taxon>
        <taxon>Babesiidae</taxon>
        <taxon>Babesia</taxon>
    </lineage>
</organism>
<keyword evidence="7" id="KW-1185">Reference proteome</keyword>
<dbReference type="VEuPathDB" id="PiroplasmaDB:BBBOND_0204510"/>
<dbReference type="Gene3D" id="3.40.630.30">
    <property type="match status" value="1"/>
</dbReference>
<dbReference type="InterPro" id="IPR000182">
    <property type="entry name" value="GNAT_dom"/>
</dbReference>
<dbReference type="PANTHER" id="PTHR23091:SF4">
    <property type="entry name" value="N-TERMINAL AMINO-ACID N(ALPHA)-ACETYLTRANSFERASE NATA"/>
    <property type="match status" value="1"/>
</dbReference>
<dbReference type="PANTHER" id="PTHR23091">
    <property type="entry name" value="N-TERMINAL ACETYLTRANSFERASE"/>
    <property type="match status" value="1"/>
</dbReference>
<dbReference type="KEGG" id="bbig:BBBOND_0204510"/>
<dbReference type="CDD" id="cd04301">
    <property type="entry name" value="NAT_SF"/>
    <property type="match status" value="1"/>
</dbReference>
<evidence type="ECO:0000256" key="1">
    <source>
        <dbReference type="ARBA" id="ARBA00022679"/>
    </source>
</evidence>